<dbReference type="SUPFAM" id="SSF49464">
    <property type="entry name" value="Carboxypeptidase regulatory domain-like"/>
    <property type="match status" value="1"/>
</dbReference>
<protein>
    <recommendedName>
        <fullName evidence="3">Carboxypeptidase-like regulatory domain-containing protein</fullName>
    </recommendedName>
</protein>
<dbReference type="Pfam" id="PF13715">
    <property type="entry name" value="CarbopepD_reg_2"/>
    <property type="match status" value="1"/>
</dbReference>
<comment type="caution">
    <text evidence="1">The sequence shown here is derived from an EMBL/GenBank/DDBJ whole genome shotgun (WGS) entry which is preliminary data.</text>
</comment>
<name>A0A7K3WTB8_9FLAO</name>
<dbReference type="Proteomes" id="UP000486602">
    <property type="component" value="Unassembled WGS sequence"/>
</dbReference>
<dbReference type="Pfam" id="PF18939">
    <property type="entry name" value="DUF5686"/>
    <property type="match status" value="1"/>
</dbReference>
<organism evidence="1 2">
    <name type="scientific">Cryomorpha ignava</name>
    <dbReference type="NCBI Taxonomy" id="101383"/>
    <lineage>
        <taxon>Bacteria</taxon>
        <taxon>Pseudomonadati</taxon>
        <taxon>Bacteroidota</taxon>
        <taxon>Flavobacteriia</taxon>
        <taxon>Flavobacteriales</taxon>
        <taxon>Cryomorphaceae</taxon>
        <taxon>Cryomorpha</taxon>
    </lineage>
</organism>
<sequence>MLLLLLCVLPAMLAYGQKTNVSGKIYDAKTRESLPFVNIAFKGSKIGTTSNIEGEYSIETYYAEDSLMASFVGYKPLAKAVKRDQSQVIDFFLEPGSFSLEEVVISAKDFENPAHIILKKIIKNKPINNREKLDSYQYEVYNKIEFDLNNLSKKFTERKVFKDFDFVFDRIDSTLGKVALPFFMTETLSHYYYQRQPKGRKEIIHATKISGIENESITQFLGQMYLDVNIYDNSLGIFGKNFISPISNYGLAFYQYYLVDSMYIDNKWCYRLDFTPKNESELAFNGHFWVNDTTYAIKEIDARILKSANINFITDLRVRHQYQEVEKEVWLLTKENILADFTIVEGEMGFYGKKLTTYRDFVINEPKDNAFYGGAEHVISESQINEKSDEYWREARHETITTDQQAIYDMVDSLKTNPRFMTYIDVVNFLILGYKVEGPLEIGPVFTFLSYNEVEGFRPKFGLRTSNDFSTNLLLEGYVAYGTRDKRFKYMLGGQYFLSKKPRQVVGAYYSEDLELIGQVPNLFPRDHWIQFLTSRNPQNRLILNKQARIFTEREWFTGFSTKLEFKRRDLAARGDWKFQKNEDINGEVQPVDISSIVTSEVSVGVRFAYRENFVEGEFERVSLGSNWPILSVNVDFGIPGVFESEYKYQKLTASVYDKIPLGPFGTLRYTLEGGRTWQALPYPLQFVHAGSESIFQNSNAFNTMNYFEFVSDQYVALRAEHHFDGLFFNKIPLFQKLKWRELIGVNAIYGSFSDKNLDQMLLPQYTYAFDTRPFAEAYVGIENIFKFVRIDAIWRLTYLDHPRTQNFGVLIGFDIQF</sequence>
<accession>A0A7K3WTB8</accession>
<dbReference type="InterPro" id="IPR008969">
    <property type="entry name" value="CarboxyPept-like_regulatory"/>
</dbReference>
<evidence type="ECO:0000313" key="1">
    <source>
        <dbReference type="EMBL" id="NEN24930.1"/>
    </source>
</evidence>
<dbReference type="Gene3D" id="2.60.40.1120">
    <property type="entry name" value="Carboxypeptidase-like, regulatory domain"/>
    <property type="match status" value="1"/>
</dbReference>
<dbReference type="AlphaFoldDB" id="A0A7K3WTB8"/>
<dbReference type="InterPro" id="IPR043741">
    <property type="entry name" value="DUF5686"/>
</dbReference>
<reference evidence="1 2" key="1">
    <citation type="submission" date="2020-02" db="EMBL/GenBank/DDBJ databases">
        <title>Out from the shadows clarifying the taxonomy of the family Cryomorphaceae and related taxa by utilizing the GTDB taxonomic framework.</title>
        <authorList>
            <person name="Bowman J.P."/>
        </authorList>
    </citation>
    <scope>NUCLEOTIDE SEQUENCE [LARGE SCALE GENOMIC DNA]</scope>
    <source>
        <strain evidence="1 2">QSSC 1-22</strain>
    </source>
</reference>
<keyword evidence="2" id="KW-1185">Reference proteome</keyword>
<gene>
    <name evidence="1" type="ORF">G3O08_15625</name>
</gene>
<dbReference type="RefSeq" id="WP_163286321.1">
    <property type="nucleotide sequence ID" value="NZ_JAAGVY010000036.1"/>
</dbReference>
<evidence type="ECO:0000313" key="2">
    <source>
        <dbReference type="Proteomes" id="UP000486602"/>
    </source>
</evidence>
<evidence type="ECO:0008006" key="3">
    <source>
        <dbReference type="Google" id="ProtNLM"/>
    </source>
</evidence>
<dbReference type="EMBL" id="JAAGVY010000036">
    <property type="protein sequence ID" value="NEN24930.1"/>
    <property type="molecule type" value="Genomic_DNA"/>
</dbReference>
<proteinExistence type="predicted"/>